<sequence length="114" mass="13450">MKKLCLDCQTPVVGRSDKKFCDDQCRTNYNNRLKATDDSLLKQINLILKKNYQILKNCNPDGKTKVKRELLLQKGFDFNYHTHLYTTQKGTSYIFCYDFGYLLLDRENVLLVKK</sequence>
<evidence type="ECO:0000313" key="2">
    <source>
        <dbReference type="Proteomes" id="UP000000310"/>
    </source>
</evidence>
<evidence type="ECO:0008006" key="3">
    <source>
        <dbReference type="Google" id="ProtNLM"/>
    </source>
</evidence>
<name>F0SA64_PSESL</name>
<dbReference type="OrthoDB" id="5187906at2"/>
<dbReference type="HOGENOM" id="CLU_148614_0_0_10"/>
<proteinExistence type="predicted"/>
<organism evidence="1 2">
    <name type="scientific">Pseudopedobacter saltans (strain ATCC 51119 / DSM 12145 / JCM 21818 / CCUG 39354 / LMG 10337 / NBRC 100064 / NCIMB 13643)</name>
    <name type="common">Pedobacter saltans</name>
    <dbReference type="NCBI Taxonomy" id="762903"/>
    <lineage>
        <taxon>Bacteria</taxon>
        <taxon>Pseudomonadati</taxon>
        <taxon>Bacteroidota</taxon>
        <taxon>Sphingobacteriia</taxon>
        <taxon>Sphingobacteriales</taxon>
        <taxon>Sphingobacteriaceae</taxon>
        <taxon>Pseudopedobacter</taxon>
    </lineage>
</organism>
<dbReference type="EMBL" id="CP002545">
    <property type="protein sequence ID" value="ADY53628.1"/>
    <property type="molecule type" value="Genomic_DNA"/>
</dbReference>
<dbReference type="RefSeq" id="WP_013634113.1">
    <property type="nucleotide sequence ID" value="NC_015177.1"/>
</dbReference>
<dbReference type="AlphaFoldDB" id="F0SA64"/>
<reference evidence="1 2" key="1">
    <citation type="journal article" date="2011" name="Stand. Genomic Sci.">
        <title>Complete genome sequence of the gliding, heparinolytic Pedobacter saltans type strain (113).</title>
        <authorList>
            <person name="Liolios K."/>
            <person name="Sikorski J."/>
            <person name="Lu M."/>
            <person name="Nolan M."/>
            <person name="Lapidus A."/>
            <person name="Lucas S."/>
            <person name="Hammon N."/>
            <person name="Deshpande S."/>
            <person name="Cheng J.F."/>
            <person name="Tapia R."/>
            <person name="Han C."/>
            <person name="Goodwin L."/>
            <person name="Pitluck S."/>
            <person name="Huntemann M."/>
            <person name="Ivanova N."/>
            <person name="Pagani I."/>
            <person name="Mavromatis K."/>
            <person name="Ovchinikova G."/>
            <person name="Pati A."/>
            <person name="Chen A."/>
            <person name="Palaniappan K."/>
            <person name="Land M."/>
            <person name="Hauser L."/>
            <person name="Brambilla E.M."/>
            <person name="Kotsyurbenko O."/>
            <person name="Rohde M."/>
            <person name="Tindall B.J."/>
            <person name="Abt B."/>
            <person name="Goker M."/>
            <person name="Detter J.C."/>
            <person name="Woyke T."/>
            <person name="Bristow J."/>
            <person name="Eisen J.A."/>
            <person name="Markowitz V."/>
            <person name="Hugenholtz P."/>
            <person name="Klenk H.P."/>
            <person name="Kyrpides N.C."/>
        </authorList>
    </citation>
    <scope>NUCLEOTIDE SEQUENCE [LARGE SCALE GENOMIC DNA]</scope>
    <source>
        <strain evidence="2">ATCC 51119 / DSM 12145 / JCM 21818 / LMG 10337 / NBRC 100064 / NCIMB 13643</strain>
    </source>
</reference>
<protein>
    <recommendedName>
        <fullName evidence="3">DUF2116 family Zn-ribbon domain-containing protein</fullName>
    </recommendedName>
</protein>
<keyword evidence="2" id="KW-1185">Reference proteome</keyword>
<dbReference type="KEGG" id="psn:Pedsa_3089"/>
<dbReference type="eggNOG" id="COG4068">
    <property type="taxonomic scope" value="Bacteria"/>
</dbReference>
<dbReference type="STRING" id="762903.Pedsa_3089"/>
<dbReference type="Proteomes" id="UP000000310">
    <property type="component" value="Chromosome"/>
</dbReference>
<gene>
    <name evidence="1" type="ordered locus">Pedsa_3089</name>
</gene>
<accession>F0SA64</accession>
<evidence type="ECO:0000313" key="1">
    <source>
        <dbReference type="EMBL" id="ADY53628.1"/>
    </source>
</evidence>
<reference evidence="2" key="2">
    <citation type="submission" date="2011-02" db="EMBL/GenBank/DDBJ databases">
        <title>The complete genome of Pedobacter saltans DSM 12145.</title>
        <authorList>
            <consortium name="US DOE Joint Genome Institute (JGI-PGF)"/>
            <person name="Lucas S."/>
            <person name="Copeland A."/>
            <person name="Lapidus A."/>
            <person name="Bruce D."/>
            <person name="Goodwin L."/>
            <person name="Pitluck S."/>
            <person name="Kyrpides N."/>
            <person name="Mavromatis K."/>
            <person name="Pagani I."/>
            <person name="Ivanova N."/>
            <person name="Ovchinnikova G."/>
            <person name="Lu M."/>
            <person name="Detter J.C."/>
            <person name="Han C."/>
            <person name="Land M."/>
            <person name="Hauser L."/>
            <person name="Markowitz V."/>
            <person name="Cheng J.-F."/>
            <person name="Hugenholtz P."/>
            <person name="Woyke T."/>
            <person name="Wu D."/>
            <person name="Tindall B."/>
            <person name="Pomrenke H.G."/>
            <person name="Brambilla E."/>
            <person name="Klenk H.-P."/>
            <person name="Eisen J.A."/>
        </authorList>
    </citation>
    <scope>NUCLEOTIDE SEQUENCE [LARGE SCALE GENOMIC DNA]</scope>
    <source>
        <strain evidence="2">ATCC 51119 / DSM 12145 / JCM 21818 / LMG 10337 / NBRC 100064 / NCIMB 13643</strain>
    </source>
</reference>